<organism evidence="6 7">
    <name type="scientific">Ilumatobacter coccineus (strain NBRC 103263 / KCTC 29153 / YM16-304)</name>
    <dbReference type="NCBI Taxonomy" id="1313172"/>
    <lineage>
        <taxon>Bacteria</taxon>
        <taxon>Bacillati</taxon>
        <taxon>Actinomycetota</taxon>
        <taxon>Acidimicrobiia</taxon>
        <taxon>Acidimicrobiales</taxon>
        <taxon>Ilumatobacteraceae</taxon>
        <taxon>Ilumatobacter</taxon>
    </lineage>
</organism>
<dbReference type="Gene3D" id="1.10.357.10">
    <property type="entry name" value="Tetracycline Repressor, domain 2"/>
    <property type="match status" value="1"/>
</dbReference>
<evidence type="ECO:0000256" key="1">
    <source>
        <dbReference type="ARBA" id="ARBA00023015"/>
    </source>
</evidence>
<feature type="DNA-binding region" description="H-T-H motif" evidence="4">
    <location>
        <begin position="29"/>
        <end position="48"/>
    </location>
</feature>
<keyword evidence="2 4" id="KW-0238">DNA-binding</keyword>
<dbReference type="PANTHER" id="PTHR47506">
    <property type="entry name" value="TRANSCRIPTIONAL REGULATORY PROTEIN"/>
    <property type="match status" value="1"/>
</dbReference>
<dbReference type="InterPro" id="IPR001647">
    <property type="entry name" value="HTH_TetR"/>
</dbReference>
<proteinExistence type="predicted"/>
<keyword evidence="7" id="KW-1185">Reference proteome</keyword>
<dbReference type="InterPro" id="IPR009057">
    <property type="entry name" value="Homeodomain-like_sf"/>
</dbReference>
<sequence>MPRATRTPPERWIEECLRTVASTGEAGVSVERLAATLGVTKGSFYHHFADRSDLLQRSLEHWQRLATDVVIEELEQVDDPAERLRAVLAVAFGDDEWGTIDVMLAVSADPTVLAVASAVAERRIAFMADAYRQLGVPDPDAERRAAIAYSTYLGHFHVAAARPDLTADADYFDLLVATLLP</sequence>
<reference evidence="6 7" key="1">
    <citation type="journal article" date="2013" name="Int. J. Syst. Evol. Microbiol.">
        <title>Ilumatobacter nonamiense sp. nov. and Ilumatobacter coccineum sp. nov., isolated from seashore sand.</title>
        <authorList>
            <person name="Matsumoto A."/>
            <person name="Kasai H."/>
            <person name="Matsuo Y."/>
            <person name="Shizuri Y."/>
            <person name="Ichikawa N."/>
            <person name="Fujita N."/>
            <person name="Omura S."/>
            <person name="Takahashi Y."/>
        </authorList>
    </citation>
    <scope>NUCLEOTIDE SEQUENCE [LARGE SCALE GENOMIC DNA]</scope>
    <source>
        <strain evidence="7">NBRC 103263 / KCTC 29153 / YM16-304</strain>
    </source>
</reference>
<dbReference type="Proteomes" id="UP000011863">
    <property type="component" value="Chromosome"/>
</dbReference>
<protein>
    <submittedName>
        <fullName evidence="6">Putative TetR family transcriptional regulator</fullName>
    </submittedName>
</protein>
<name>A0A6C7E9E1_ILUCY</name>
<dbReference type="RefSeq" id="WP_015443511.1">
    <property type="nucleotide sequence ID" value="NC_020520.1"/>
</dbReference>
<evidence type="ECO:0000256" key="2">
    <source>
        <dbReference type="ARBA" id="ARBA00023125"/>
    </source>
</evidence>
<dbReference type="GO" id="GO:0003677">
    <property type="term" value="F:DNA binding"/>
    <property type="evidence" value="ECO:0007669"/>
    <property type="project" value="UniProtKB-UniRule"/>
</dbReference>
<gene>
    <name evidence="6" type="ORF">YM304_39500</name>
</gene>
<dbReference type="AlphaFoldDB" id="A0A6C7E9E1"/>
<evidence type="ECO:0000256" key="4">
    <source>
        <dbReference type="PROSITE-ProRule" id="PRU00335"/>
    </source>
</evidence>
<dbReference type="OrthoDB" id="3218408at2"/>
<keyword evidence="1" id="KW-0805">Transcription regulation</keyword>
<dbReference type="KEGG" id="aym:YM304_39500"/>
<evidence type="ECO:0000259" key="5">
    <source>
        <dbReference type="PROSITE" id="PS50977"/>
    </source>
</evidence>
<dbReference type="PANTHER" id="PTHR47506:SF1">
    <property type="entry name" value="HTH-TYPE TRANSCRIPTIONAL REGULATOR YJDC"/>
    <property type="match status" value="1"/>
</dbReference>
<evidence type="ECO:0000313" key="6">
    <source>
        <dbReference type="EMBL" id="BAN04264.1"/>
    </source>
</evidence>
<dbReference type="EMBL" id="AP012057">
    <property type="protein sequence ID" value="BAN04264.1"/>
    <property type="molecule type" value="Genomic_DNA"/>
</dbReference>
<feature type="domain" description="HTH tetR-type" evidence="5">
    <location>
        <begin position="6"/>
        <end position="66"/>
    </location>
</feature>
<dbReference type="PROSITE" id="PS50977">
    <property type="entry name" value="HTH_TETR_2"/>
    <property type="match status" value="1"/>
</dbReference>
<keyword evidence="3" id="KW-0804">Transcription</keyword>
<evidence type="ECO:0000256" key="3">
    <source>
        <dbReference type="ARBA" id="ARBA00023163"/>
    </source>
</evidence>
<accession>A0A6C7E9E1</accession>
<dbReference type="Pfam" id="PF00440">
    <property type="entry name" value="TetR_N"/>
    <property type="match status" value="1"/>
</dbReference>
<evidence type="ECO:0000313" key="7">
    <source>
        <dbReference type="Proteomes" id="UP000011863"/>
    </source>
</evidence>
<dbReference type="SUPFAM" id="SSF46689">
    <property type="entry name" value="Homeodomain-like"/>
    <property type="match status" value="1"/>
</dbReference>